<proteinExistence type="predicted"/>
<accession>A0A1H3KCP6</accession>
<evidence type="ECO:0000313" key="2">
    <source>
        <dbReference type="EMBL" id="SDY49967.1"/>
    </source>
</evidence>
<keyword evidence="1" id="KW-1133">Transmembrane helix</keyword>
<gene>
    <name evidence="2" type="ORF">SAMN05660209_03032</name>
</gene>
<dbReference type="AlphaFoldDB" id="A0A1H3KCP6"/>
<protein>
    <submittedName>
        <fullName evidence="2">Uncharacterized protein</fullName>
    </submittedName>
</protein>
<feature type="transmembrane region" description="Helical" evidence="1">
    <location>
        <begin position="235"/>
        <end position="252"/>
    </location>
</feature>
<feature type="transmembrane region" description="Helical" evidence="1">
    <location>
        <begin position="489"/>
        <end position="511"/>
    </location>
</feature>
<keyword evidence="3" id="KW-1185">Reference proteome</keyword>
<feature type="transmembrane region" description="Helical" evidence="1">
    <location>
        <begin position="317"/>
        <end position="338"/>
    </location>
</feature>
<keyword evidence="1" id="KW-0472">Membrane</keyword>
<feature type="transmembrane region" description="Helical" evidence="1">
    <location>
        <begin position="189"/>
        <end position="215"/>
    </location>
</feature>
<feature type="transmembrane region" description="Helical" evidence="1">
    <location>
        <begin position="444"/>
        <end position="469"/>
    </location>
</feature>
<organism evidence="2 3">
    <name type="scientific">Geodermatophilus africanus</name>
    <dbReference type="NCBI Taxonomy" id="1137993"/>
    <lineage>
        <taxon>Bacteria</taxon>
        <taxon>Bacillati</taxon>
        <taxon>Actinomycetota</taxon>
        <taxon>Actinomycetes</taxon>
        <taxon>Geodermatophilales</taxon>
        <taxon>Geodermatophilaceae</taxon>
        <taxon>Geodermatophilus</taxon>
    </lineage>
</organism>
<feature type="transmembrane region" description="Helical" evidence="1">
    <location>
        <begin position="272"/>
        <end position="291"/>
    </location>
</feature>
<dbReference type="Proteomes" id="UP000198921">
    <property type="component" value="Unassembled WGS sequence"/>
</dbReference>
<reference evidence="3" key="1">
    <citation type="submission" date="2016-10" db="EMBL/GenBank/DDBJ databases">
        <authorList>
            <person name="Varghese N."/>
            <person name="Submissions S."/>
        </authorList>
    </citation>
    <scope>NUCLEOTIDE SEQUENCE [LARGE SCALE GENOMIC DNA]</scope>
    <source>
        <strain evidence="3">DSM 45422</strain>
    </source>
</reference>
<feature type="transmembrane region" description="Helical" evidence="1">
    <location>
        <begin position="401"/>
        <end position="423"/>
    </location>
</feature>
<keyword evidence="1" id="KW-0812">Transmembrane</keyword>
<feature type="transmembrane region" description="Helical" evidence="1">
    <location>
        <begin position="18"/>
        <end position="43"/>
    </location>
</feature>
<feature type="transmembrane region" description="Helical" evidence="1">
    <location>
        <begin position="359"/>
        <end position="381"/>
    </location>
</feature>
<evidence type="ECO:0000256" key="1">
    <source>
        <dbReference type="SAM" id="Phobius"/>
    </source>
</evidence>
<dbReference type="EMBL" id="FNOT01000007">
    <property type="protein sequence ID" value="SDY49967.1"/>
    <property type="molecule type" value="Genomic_DNA"/>
</dbReference>
<sequence length="534" mass="56852">MRHVSGTGGSALSVVVDIVVAMCCLLAFSVVGALIIGVSCTYCDDDYRIRARRLVAEALSDRTALEAAFLWQYQRQRVTRLLESYRRAVAGRSTAVIDPALFTAHLAGLAEESRVAASVMRLSDAPAIDLNSIVATRAKLQEDALRRISQAVTLPVATLATLSANASLALTREEARLRLRALRDFAPRVIFSAAWIVGGHVSTFTVLGLLVGSVVGVVSGSLGDAQPPNYHVAEAANIGIIVGVVVGCGSLVHRAHRLNAAEPVRTSRRDKVLLIAAVLVSLANAAVVLATDWLQRWLVYSTTEAQELSRTALASDAGGRVLFAAVTIGCLYGSYRAVKSQWLNFSVPRLDLPDRLERLAATAFLLPIALMGGLMTAQAAIDPSWRDASPGEPPLGAVADAVDWTWLGLLGVSAIAWLGAVVVRAHRRRAIMRICRSAGLRPRYMLHPGLIVLLAVGSMAVLGTLIWLLVPAAQLTTAEMRHADPVQALVVLLFPLGAPLVVLGACVFAAVQVRRRRKQDQVLAAALTQGPGQA</sequence>
<name>A0A1H3KCP6_9ACTN</name>
<evidence type="ECO:0000313" key="3">
    <source>
        <dbReference type="Proteomes" id="UP000198921"/>
    </source>
</evidence>